<evidence type="ECO:0000313" key="1">
    <source>
        <dbReference type="EMBL" id="KAI4320009.1"/>
    </source>
</evidence>
<protein>
    <submittedName>
        <fullName evidence="1">Uncharacterized protein</fullName>
    </submittedName>
</protein>
<keyword evidence="2" id="KW-1185">Reference proteome</keyword>
<proteinExistence type="predicted"/>
<comment type="caution">
    <text evidence="1">The sequence shown here is derived from an EMBL/GenBank/DDBJ whole genome shotgun (WGS) entry which is preliminary data.</text>
</comment>
<evidence type="ECO:0000313" key="2">
    <source>
        <dbReference type="Proteomes" id="UP001057402"/>
    </source>
</evidence>
<dbReference type="Proteomes" id="UP001057402">
    <property type="component" value="Chromosome 10"/>
</dbReference>
<name>A0ACB9M6S5_9MYRT</name>
<sequence length="116" mass="12786">MTQQTQAEFAIHVLSNGIVLPFIAPSSFGSSISKSVACRIAVPYIPFCQYLLSPWPSIHWQSDRMHTRPQQVSPPIPVFSTFTTEPSTAPITPPESVYLTRPSSPEVPFGQLLTSK</sequence>
<dbReference type="EMBL" id="CM042889">
    <property type="protein sequence ID" value="KAI4320009.1"/>
    <property type="molecule type" value="Genomic_DNA"/>
</dbReference>
<gene>
    <name evidence="1" type="ORF">MLD38_033537</name>
</gene>
<reference evidence="2" key="1">
    <citation type="journal article" date="2023" name="Front. Plant Sci.">
        <title>Chromosomal-level genome assembly of Melastoma candidum provides insights into trichome evolution.</title>
        <authorList>
            <person name="Zhong Y."/>
            <person name="Wu W."/>
            <person name="Sun C."/>
            <person name="Zou P."/>
            <person name="Liu Y."/>
            <person name="Dai S."/>
            <person name="Zhou R."/>
        </authorList>
    </citation>
    <scope>NUCLEOTIDE SEQUENCE [LARGE SCALE GENOMIC DNA]</scope>
</reference>
<accession>A0ACB9M6S5</accession>
<organism evidence="1 2">
    <name type="scientific">Melastoma candidum</name>
    <dbReference type="NCBI Taxonomy" id="119954"/>
    <lineage>
        <taxon>Eukaryota</taxon>
        <taxon>Viridiplantae</taxon>
        <taxon>Streptophyta</taxon>
        <taxon>Embryophyta</taxon>
        <taxon>Tracheophyta</taxon>
        <taxon>Spermatophyta</taxon>
        <taxon>Magnoliopsida</taxon>
        <taxon>eudicotyledons</taxon>
        <taxon>Gunneridae</taxon>
        <taxon>Pentapetalae</taxon>
        <taxon>rosids</taxon>
        <taxon>malvids</taxon>
        <taxon>Myrtales</taxon>
        <taxon>Melastomataceae</taxon>
        <taxon>Melastomatoideae</taxon>
        <taxon>Melastomateae</taxon>
        <taxon>Melastoma</taxon>
    </lineage>
</organism>